<comment type="caution">
    <text evidence="1">The sequence shown here is derived from an EMBL/GenBank/DDBJ whole genome shotgun (WGS) entry which is preliminary data.</text>
</comment>
<proteinExistence type="predicted"/>
<reference evidence="1 2" key="1">
    <citation type="journal article" date="2022" name="DNA Res.">
        <title>Chromosomal-level genome assembly of the orchid tree Bauhinia variegata (Leguminosae; Cercidoideae) supports the allotetraploid origin hypothesis of Bauhinia.</title>
        <authorList>
            <person name="Zhong Y."/>
            <person name="Chen Y."/>
            <person name="Zheng D."/>
            <person name="Pang J."/>
            <person name="Liu Y."/>
            <person name="Luo S."/>
            <person name="Meng S."/>
            <person name="Qian L."/>
            <person name="Wei D."/>
            <person name="Dai S."/>
            <person name="Zhou R."/>
        </authorList>
    </citation>
    <scope>NUCLEOTIDE SEQUENCE [LARGE SCALE GENOMIC DNA]</scope>
    <source>
        <strain evidence="1">BV-YZ2020</strain>
    </source>
</reference>
<evidence type="ECO:0000313" key="2">
    <source>
        <dbReference type="Proteomes" id="UP000828941"/>
    </source>
</evidence>
<protein>
    <submittedName>
        <fullName evidence="1">Uncharacterized protein</fullName>
    </submittedName>
</protein>
<keyword evidence="2" id="KW-1185">Reference proteome</keyword>
<accession>A0ACB9MIP5</accession>
<organism evidence="1 2">
    <name type="scientific">Bauhinia variegata</name>
    <name type="common">Purple orchid tree</name>
    <name type="synonym">Phanera variegata</name>
    <dbReference type="NCBI Taxonomy" id="167791"/>
    <lineage>
        <taxon>Eukaryota</taxon>
        <taxon>Viridiplantae</taxon>
        <taxon>Streptophyta</taxon>
        <taxon>Embryophyta</taxon>
        <taxon>Tracheophyta</taxon>
        <taxon>Spermatophyta</taxon>
        <taxon>Magnoliopsida</taxon>
        <taxon>eudicotyledons</taxon>
        <taxon>Gunneridae</taxon>
        <taxon>Pentapetalae</taxon>
        <taxon>rosids</taxon>
        <taxon>fabids</taxon>
        <taxon>Fabales</taxon>
        <taxon>Fabaceae</taxon>
        <taxon>Cercidoideae</taxon>
        <taxon>Cercideae</taxon>
        <taxon>Bauhiniinae</taxon>
        <taxon>Bauhinia</taxon>
    </lineage>
</organism>
<dbReference type="Proteomes" id="UP000828941">
    <property type="component" value="Chromosome 9"/>
</dbReference>
<gene>
    <name evidence="1" type="ORF">L6164_023610</name>
</gene>
<dbReference type="EMBL" id="CM039434">
    <property type="protein sequence ID" value="KAI4324043.1"/>
    <property type="molecule type" value="Genomic_DNA"/>
</dbReference>
<name>A0ACB9MIP5_BAUVA</name>
<evidence type="ECO:0000313" key="1">
    <source>
        <dbReference type="EMBL" id="KAI4324043.1"/>
    </source>
</evidence>
<sequence>MFNMGVKSNHVTYNTLMHGYCTEGNLQGKLEVANDLLNKMLEKGLVPNHTTNDIIRVEMMEKGFIPNIEGHLCSFSGMC</sequence>